<proteinExistence type="predicted"/>
<feature type="compositionally biased region" description="Low complexity" evidence="1">
    <location>
        <begin position="1"/>
        <end position="36"/>
    </location>
</feature>
<dbReference type="EMBL" id="CAJVRM010000514">
    <property type="protein sequence ID" value="CAG8981744.1"/>
    <property type="molecule type" value="Genomic_DNA"/>
</dbReference>
<feature type="region of interest" description="Disordered" evidence="1">
    <location>
        <begin position="265"/>
        <end position="340"/>
    </location>
</feature>
<reference evidence="2" key="1">
    <citation type="submission" date="2021-07" db="EMBL/GenBank/DDBJ databases">
        <authorList>
            <person name="Durling M."/>
        </authorList>
    </citation>
    <scope>NUCLEOTIDE SEQUENCE</scope>
</reference>
<protein>
    <submittedName>
        <fullName evidence="2">Uncharacterized protein</fullName>
    </submittedName>
</protein>
<feature type="region of interest" description="Disordered" evidence="1">
    <location>
        <begin position="1"/>
        <end position="69"/>
    </location>
</feature>
<feature type="compositionally biased region" description="Basic residues" evidence="1">
    <location>
        <begin position="326"/>
        <end position="336"/>
    </location>
</feature>
<sequence>MSPTSMTPPTSPTSMTPPTSPTSMTPPTSPTSMTPPTQSPVTDGPNIELDWPSDSDSSTPPNWGSQIPLDPGLSDISAFLEIESFFGAELSFEGHGPKIQSTGGTQESLLVGSSGLAGDDVVSITAKPLDISAPENPEHHTSVDVESSTATVQTLEEYILSLRQKLEGEFFPTNQKSIEESMDEISSDLGRIEKAGTIPPSIIQDTMIRRLLRKIMKIEMIPRYNELQIKERVSRLLTSWGEPATLSTTQAQSKSAPRQTVIDLTGADGDDKYVTPPGTPKPGLSSSSSLNSDPPISTEANSHPTPNENPNTKKRKRSTGSDNSSKRRQPPRKTTVKQHLADEIHHSSQWLAGMEKSIHDCEADLVAMDEKKAIFLAKIEEVRKEVIRRKNEFIELKNSMVAWGARNEGVSQEWKSR</sequence>
<name>A0A9N9M0A5_9HELO</name>
<feature type="compositionally biased region" description="Low complexity" evidence="1">
    <location>
        <begin position="281"/>
        <end position="295"/>
    </location>
</feature>
<dbReference type="Proteomes" id="UP000701801">
    <property type="component" value="Unassembled WGS sequence"/>
</dbReference>
<keyword evidence="3" id="KW-1185">Reference proteome</keyword>
<evidence type="ECO:0000313" key="2">
    <source>
        <dbReference type="EMBL" id="CAG8981744.1"/>
    </source>
</evidence>
<gene>
    <name evidence="2" type="ORF">HYALB_00013357</name>
</gene>
<organism evidence="2 3">
    <name type="scientific">Hymenoscyphus albidus</name>
    <dbReference type="NCBI Taxonomy" id="595503"/>
    <lineage>
        <taxon>Eukaryota</taxon>
        <taxon>Fungi</taxon>
        <taxon>Dikarya</taxon>
        <taxon>Ascomycota</taxon>
        <taxon>Pezizomycotina</taxon>
        <taxon>Leotiomycetes</taxon>
        <taxon>Helotiales</taxon>
        <taxon>Helotiaceae</taxon>
        <taxon>Hymenoscyphus</taxon>
    </lineage>
</organism>
<feature type="compositionally biased region" description="Polar residues" evidence="1">
    <location>
        <begin position="298"/>
        <end position="310"/>
    </location>
</feature>
<accession>A0A9N9M0A5</accession>
<evidence type="ECO:0000313" key="3">
    <source>
        <dbReference type="Proteomes" id="UP000701801"/>
    </source>
</evidence>
<feature type="compositionally biased region" description="Low complexity" evidence="1">
    <location>
        <begin position="50"/>
        <end position="61"/>
    </location>
</feature>
<dbReference type="AlphaFoldDB" id="A0A9N9M0A5"/>
<evidence type="ECO:0000256" key="1">
    <source>
        <dbReference type="SAM" id="MobiDB-lite"/>
    </source>
</evidence>
<comment type="caution">
    <text evidence="2">The sequence shown here is derived from an EMBL/GenBank/DDBJ whole genome shotgun (WGS) entry which is preliminary data.</text>
</comment>